<dbReference type="EMBL" id="LIWG01000004">
    <property type="protein sequence ID" value="MBE3608023.1"/>
    <property type="molecule type" value="Genomic_DNA"/>
</dbReference>
<dbReference type="Proteomes" id="UP001318760">
    <property type="component" value="Unassembled WGS sequence"/>
</dbReference>
<dbReference type="EMBL" id="JADBHS010000003">
    <property type="protein sequence ID" value="MBE2986004.1"/>
    <property type="molecule type" value="Genomic_DNA"/>
</dbReference>
<comment type="caution">
    <text evidence="3">The sequence shown here is derived from an EMBL/GenBank/DDBJ whole genome shotgun (WGS) entry which is preliminary data.</text>
</comment>
<keyword evidence="4" id="KW-1185">Reference proteome</keyword>
<keyword evidence="1" id="KW-0175">Coiled coil</keyword>
<protein>
    <submittedName>
        <fullName evidence="3">Uncharacterized protein</fullName>
    </submittedName>
</protein>
<evidence type="ECO:0000313" key="4">
    <source>
        <dbReference type="Proteomes" id="UP000650616"/>
    </source>
</evidence>
<gene>
    <name evidence="2" type="ORF">CCAL12919_02475</name>
    <name evidence="3" type="ORF">CCAL9337_04660</name>
</gene>
<sequence>MNYTTIKNEIENIKKEFALLDRDFDKEIIPYVDVFEFNKNVDMLKAKFYSKNNESDFFNNLFNTNDYYEEISLHLRRMNDVLKERAAKEGVSLEANKNIKNSLEKISDIIAILIEEYKESVKKAKANFINFNNQEEKEIKEILRDLTGLKEQMKRVLNYDSKIASNVVLVEFKNIFSFLTSAITVAKKRKDELLLVEIADATDRIMQIINPVFSSKSLVKTELIYHYLSYELQEIKASAVGEHLT</sequence>
<proteinExistence type="predicted"/>
<dbReference type="RefSeq" id="WP_170016113.1">
    <property type="nucleotide sequence ID" value="NZ_CP012545.1"/>
</dbReference>
<evidence type="ECO:0000313" key="3">
    <source>
        <dbReference type="EMBL" id="MBE3608023.1"/>
    </source>
</evidence>
<evidence type="ECO:0000256" key="1">
    <source>
        <dbReference type="SAM" id="Coils"/>
    </source>
</evidence>
<evidence type="ECO:0000313" key="5">
    <source>
        <dbReference type="Proteomes" id="UP001318760"/>
    </source>
</evidence>
<name>A0AAW3ZW25_9BACT</name>
<reference evidence="3 4" key="1">
    <citation type="submission" date="2015-08" db="EMBL/GenBank/DDBJ databases">
        <title>Comparative genomics of the Campylobacter concisus group.</title>
        <authorList>
            <person name="Yee E."/>
            <person name="Chapman M.H."/>
            <person name="Huynh S."/>
            <person name="Bono J.L."/>
            <person name="On S.L."/>
            <person name="St Leger J."/>
            <person name="Foster G."/>
            <person name="Parker C.T."/>
            <person name="Miller W.G."/>
        </authorList>
    </citation>
    <scope>NUCLEOTIDE SEQUENCE [LARGE SCALE GENOMIC DNA]</scope>
    <source>
        <strain evidence="3 4">RM9337</strain>
    </source>
</reference>
<feature type="coiled-coil region" evidence="1">
    <location>
        <begin position="114"/>
        <end position="152"/>
    </location>
</feature>
<reference evidence="2 5" key="2">
    <citation type="submission" date="2020-10" db="EMBL/GenBank/DDBJ databases">
        <title>Campylobacter californiensis sp. nov. isolated from cattle and feral swine in California.</title>
        <authorList>
            <person name="Miller W.G."/>
        </authorList>
    </citation>
    <scope>NUCLEOTIDE SEQUENCE [LARGE SCALE GENOMIC DNA]</scope>
    <source>
        <strain evidence="2 5">RM12919</strain>
    </source>
</reference>
<dbReference type="AlphaFoldDB" id="A0AAW3ZW25"/>
<evidence type="ECO:0000313" key="2">
    <source>
        <dbReference type="EMBL" id="MBE2986004.1"/>
    </source>
</evidence>
<accession>A0AAW3ZW25</accession>
<organism evidence="3 4">
    <name type="scientific">Campylobacter californiensis</name>
    <dbReference type="NCBI Taxonomy" id="1032243"/>
    <lineage>
        <taxon>Bacteria</taxon>
        <taxon>Pseudomonadati</taxon>
        <taxon>Campylobacterota</taxon>
        <taxon>Epsilonproteobacteria</taxon>
        <taxon>Campylobacterales</taxon>
        <taxon>Campylobacteraceae</taxon>
        <taxon>Campylobacter</taxon>
    </lineage>
</organism>
<dbReference type="Proteomes" id="UP000650616">
    <property type="component" value="Unassembled WGS sequence"/>
</dbReference>